<proteinExistence type="predicted"/>
<dbReference type="Proteomes" id="UP000237811">
    <property type="component" value="Unassembled WGS sequence"/>
</dbReference>
<sequence length="227" mass="25917">MHLAYVFLTLVIPLSATGDCGSYLSKSVRSEDKLMSSRHQNHGAPSNRVTLIELLKRVAKREKTRLRDDEFETVQLSTLLDQIAVSLGYRNWSLLHKDVIRMPENRFSDLATRVSNSPEVQDFQRYESLDKEAARSEMREYVEGSFTRLIEFAFYDSESENGFAWPSVDLHEELEAEFGDRFPSELIAEVASDMEVSDGPWGVEDYGDDDDRDDHEPSDSPQTALPD</sequence>
<evidence type="ECO:0000313" key="3">
    <source>
        <dbReference type="Proteomes" id="UP000237811"/>
    </source>
</evidence>
<gene>
    <name evidence="2" type="ORF">C6P99_21895</name>
</gene>
<reference evidence="2 3" key="1">
    <citation type="submission" date="2018-03" db="EMBL/GenBank/DDBJ databases">
        <authorList>
            <person name="Nguyen K."/>
            <person name="Fouts D."/>
            <person name="Sutton G."/>
        </authorList>
    </citation>
    <scope>NUCLEOTIDE SEQUENCE [LARGE SCALE GENOMIC DNA]</scope>
    <source>
        <strain evidence="2 3">AU14328</strain>
    </source>
</reference>
<dbReference type="AlphaFoldDB" id="A0AB37AMZ8"/>
<name>A0AB37AMZ8_9BURK</name>
<evidence type="ECO:0000313" key="2">
    <source>
        <dbReference type="EMBL" id="PRE44036.1"/>
    </source>
</evidence>
<dbReference type="EMBL" id="PVFR01000066">
    <property type="protein sequence ID" value="PRE44036.1"/>
    <property type="molecule type" value="Genomic_DNA"/>
</dbReference>
<comment type="caution">
    <text evidence="2">The sequence shown here is derived from an EMBL/GenBank/DDBJ whole genome shotgun (WGS) entry which is preliminary data.</text>
</comment>
<accession>A0AB37AMZ8</accession>
<evidence type="ECO:0000256" key="1">
    <source>
        <dbReference type="SAM" id="MobiDB-lite"/>
    </source>
</evidence>
<protein>
    <submittedName>
        <fullName evidence="2">Uncharacterized protein</fullName>
    </submittedName>
</protein>
<organism evidence="2 3">
    <name type="scientific">Burkholderia multivorans</name>
    <dbReference type="NCBI Taxonomy" id="87883"/>
    <lineage>
        <taxon>Bacteria</taxon>
        <taxon>Pseudomonadati</taxon>
        <taxon>Pseudomonadota</taxon>
        <taxon>Betaproteobacteria</taxon>
        <taxon>Burkholderiales</taxon>
        <taxon>Burkholderiaceae</taxon>
        <taxon>Burkholderia</taxon>
        <taxon>Burkholderia cepacia complex</taxon>
    </lineage>
</organism>
<feature type="region of interest" description="Disordered" evidence="1">
    <location>
        <begin position="192"/>
        <end position="227"/>
    </location>
</feature>